<dbReference type="Gene3D" id="2.10.109.10">
    <property type="entry name" value="Umud Fragment, subunit A"/>
    <property type="match status" value="1"/>
</dbReference>
<dbReference type="EC" id="3.4.21.89" evidence="4 7"/>
<dbReference type="GO" id="GO:0009003">
    <property type="term" value="F:signal peptidase activity"/>
    <property type="evidence" value="ECO:0007669"/>
    <property type="project" value="UniProtKB-EC"/>
</dbReference>
<dbReference type="PROSITE" id="PS00761">
    <property type="entry name" value="SPASE_I_3"/>
    <property type="match status" value="1"/>
</dbReference>
<comment type="catalytic activity">
    <reaction evidence="1 7">
        <text>Cleavage of hydrophobic, N-terminal signal or leader sequences from secreted and periplasmic proteins.</text>
        <dbReference type="EC" id="3.4.21.89"/>
    </reaction>
</comment>
<reference evidence="9" key="2">
    <citation type="submission" date="2021-04" db="EMBL/GenBank/DDBJ databases">
        <authorList>
            <person name="Gilroy R."/>
        </authorList>
    </citation>
    <scope>NUCLEOTIDE SEQUENCE</scope>
    <source>
        <strain evidence="9">26628</strain>
    </source>
</reference>
<comment type="similarity">
    <text evidence="3 7">Belongs to the peptidase S26 family.</text>
</comment>
<dbReference type="InterPro" id="IPR036286">
    <property type="entry name" value="LexA/Signal_pep-like_sf"/>
</dbReference>
<evidence type="ECO:0000259" key="8">
    <source>
        <dbReference type="Pfam" id="PF10502"/>
    </source>
</evidence>
<dbReference type="PRINTS" id="PR00727">
    <property type="entry name" value="LEADERPTASE"/>
</dbReference>
<keyword evidence="5 7" id="KW-0378">Hydrolase</keyword>
<keyword evidence="7" id="KW-0812">Transmembrane</keyword>
<comment type="caution">
    <text evidence="9">The sequence shown here is derived from an EMBL/GenBank/DDBJ whole genome shotgun (WGS) entry which is preliminary data.</text>
</comment>
<dbReference type="InterPro" id="IPR000223">
    <property type="entry name" value="Pept_S26A_signal_pept_1"/>
</dbReference>
<dbReference type="PANTHER" id="PTHR43390">
    <property type="entry name" value="SIGNAL PEPTIDASE I"/>
    <property type="match status" value="1"/>
</dbReference>
<organism evidence="9 10">
    <name type="scientific">Candidatus Borkfalkia faecigallinarum</name>
    <dbReference type="NCBI Taxonomy" id="2838509"/>
    <lineage>
        <taxon>Bacteria</taxon>
        <taxon>Bacillati</taxon>
        <taxon>Bacillota</taxon>
        <taxon>Clostridia</taxon>
        <taxon>Christensenellales</taxon>
        <taxon>Christensenellaceae</taxon>
        <taxon>Candidatus Borkfalkia</taxon>
    </lineage>
</organism>
<feature type="active site" evidence="6">
    <location>
        <position position="100"/>
    </location>
</feature>
<keyword evidence="7" id="KW-0645">Protease</keyword>
<evidence type="ECO:0000256" key="4">
    <source>
        <dbReference type="ARBA" id="ARBA00013208"/>
    </source>
</evidence>
<keyword evidence="7" id="KW-0472">Membrane</keyword>
<dbReference type="AlphaFoldDB" id="A0A9D1VTE9"/>
<evidence type="ECO:0000313" key="10">
    <source>
        <dbReference type="Proteomes" id="UP000824249"/>
    </source>
</evidence>
<evidence type="ECO:0000256" key="5">
    <source>
        <dbReference type="ARBA" id="ARBA00022801"/>
    </source>
</evidence>
<dbReference type="NCBIfam" id="TIGR02227">
    <property type="entry name" value="sigpep_I_bact"/>
    <property type="match status" value="1"/>
</dbReference>
<dbReference type="GO" id="GO:0006465">
    <property type="term" value="P:signal peptide processing"/>
    <property type="evidence" value="ECO:0007669"/>
    <property type="project" value="InterPro"/>
</dbReference>
<comment type="subcellular location">
    <subcellularLocation>
        <location evidence="2">Cell membrane</location>
        <topology evidence="2">Single-pass type II membrane protein</topology>
    </subcellularLocation>
    <subcellularLocation>
        <location evidence="7">Membrane</location>
        <topology evidence="7">Single-pass type II membrane protein</topology>
    </subcellularLocation>
</comment>
<evidence type="ECO:0000313" key="9">
    <source>
        <dbReference type="EMBL" id="HIX46347.1"/>
    </source>
</evidence>
<dbReference type="Proteomes" id="UP000824249">
    <property type="component" value="Unassembled WGS sequence"/>
</dbReference>
<name>A0A9D1VTE9_9FIRM</name>
<feature type="transmembrane region" description="Helical" evidence="7">
    <location>
        <begin position="15"/>
        <end position="41"/>
    </location>
</feature>
<evidence type="ECO:0000256" key="7">
    <source>
        <dbReference type="RuleBase" id="RU362042"/>
    </source>
</evidence>
<dbReference type="CDD" id="cd06530">
    <property type="entry name" value="S26_SPase_I"/>
    <property type="match status" value="1"/>
</dbReference>
<feature type="active site" evidence="6">
    <location>
        <position position="47"/>
    </location>
</feature>
<sequence length="205" mass="21977">MNDPDKKGGGGISRVLNILVTAVLALLVCFLAVKIFFVTWVEVDQTSMSPTYSDGETVFVNRLGGVERGEVVVFYDADVSAPRLASAFGWFAGDAKLLIKRVIATEGDKLWLEEGADGSYSLKIGRADTGEAVGEEYYADGVRVEIPAFEYTAASAGVLLGTSRWSPYTVAEGCVFVMGDNRPNSEDSRSFGDVPLSRIIGTALN</sequence>
<dbReference type="InterPro" id="IPR019758">
    <property type="entry name" value="Pept_S26A_signal_pept_1_CS"/>
</dbReference>
<dbReference type="PANTHER" id="PTHR43390:SF1">
    <property type="entry name" value="CHLOROPLAST PROCESSING PEPTIDASE"/>
    <property type="match status" value="1"/>
</dbReference>
<dbReference type="EMBL" id="DXFD01000022">
    <property type="protein sequence ID" value="HIX46347.1"/>
    <property type="molecule type" value="Genomic_DNA"/>
</dbReference>
<dbReference type="SUPFAM" id="SSF51306">
    <property type="entry name" value="LexA/Signal peptidase"/>
    <property type="match status" value="1"/>
</dbReference>
<evidence type="ECO:0000256" key="6">
    <source>
        <dbReference type="PIRSR" id="PIRSR600223-1"/>
    </source>
</evidence>
<evidence type="ECO:0000256" key="2">
    <source>
        <dbReference type="ARBA" id="ARBA00004401"/>
    </source>
</evidence>
<protein>
    <recommendedName>
        <fullName evidence="4 7">Signal peptidase I</fullName>
        <ecNumber evidence="4 7">3.4.21.89</ecNumber>
    </recommendedName>
</protein>
<feature type="domain" description="Peptidase S26" evidence="8">
    <location>
        <begin position="20"/>
        <end position="203"/>
    </location>
</feature>
<keyword evidence="7" id="KW-1133">Transmembrane helix</keyword>
<accession>A0A9D1VTE9</accession>
<proteinExistence type="inferred from homology"/>
<reference evidence="9" key="1">
    <citation type="journal article" date="2021" name="PeerJ">
        <title>Extensive microbial diversity within the chicken gut microbiome revealed by metagenomics and culture.</title>
        <authorList>
            <person name="Gilroy R."/>
            <person name="Ravi A."/>
            <person name="Getino M."/>
            <person name="Pursley I."/>
            <person name="Horton D.L."/>
            <person name="Alikhan N.F."/>
            <person name="Baker D."/>
            <person name="Gharbi K."/>
            <person name="Hall N."/>
            <person name="Watson M."/>
            <person name="Adriaenssens E.M."/>
            <person name="Foster-Nyarko E."/>
            <person name="Jarju S."/>
            <person name="Secka A."/>
            <person name="Antonio M."/>
            <person name="Oren A."/>
            <person name="Chaudhuri R.R."/>
            <person name="La Ragione R."/>
            <person name="Hildebrand F."/>
            <person name="Pallen M.J."/>
        </authorList>
    </citation>
    <scope>NUCLEOTIDE SEQUENCE</scope>
    <source>
        <strain evidence="9">26628</strain>
    </source>
</reference>
<evidence type="ECO:0000256" key="3">
    <source>
        <dbReference type="ARBA" id="ARBA00009370"/>
    </source>
</evidence>
<dbReference type="GO" id="GO:0004252">
    <property type="term" value="F:serine-type endopeptidase activity"/>
    <property type="evidence" value="ECO:0007669"/>
    <property type="project" value="InterPro"/>
</dbReference>
<dbReference type="InterPro" id="IPR019533">
    <property type="entry name" value="Peptidase_S26"/>
</dbReference>
<dbReference type="Pfam" id="PF10502">
    <property type="entry name" value="Peptidase_S26"/>
    <property type="match status" value="1"/>
</dbReference>
<gene>
    <name evidence="9" type="primary">lepB</name>
    <name evidence="9" type="ORF">H9737_01480</name>
</gene>
<dbReference type="GO" id="GO:0005886">
    <property type="term" value="C:plasma membrane"/>
    <property type="evidence" value="ECO:0007669"/>
    <property type="project" value="UniProtKB-SubCell"/>
</dbReference>
<evidence type="ECO:0000256" key="1">
    <source>
        <dbReference type="ARBA" id="ARBA00000677"/>
    </source>
</evidence>